<reference evidence="1" key="1">
    <citation type="submission" date="2022-10" db="EMBL/GenBank/DDBJ databases">
        <title>Culturing micro-colonial fungi from biological soil crusts in the Mojave desert and describing Neophaeococcomyces mojavensis, and introducing the new genera and species Taxawa tesnikishii.</title>
        <authorList>
            <person name="Kurbessoian T."/>
            <person name="Stajich J.E."/>
        </authorList>
    </citation>
    <scope>NUCLEOTIDE SEQUENCE</scope>
    <source>
        <strain evidence="1">JES_115</strain>
    </source>
</reference>
<gene>
    <name evidence="1" type="primary">DCP2</name>
    <name evidence="1" type="ORF">H2199_007342</name>
</gene>
<dbReference type="Proteomes" id="UP001172680">
    <property type="component" value="Unassembled WGS sequence"/>
</dbReference>
<accession>A0ACC2YR79</accession>
<dbReference type="EC" id="3.6.1.62" evidence="1"/>
<dbReference type="EMBL" id="JAPDRP010000022">
    <property type="protein sequence ID" value="KAJ9637847.1"/>
    <property type="molecule type" value="Genomic_DNA"/>
</dbReference>
<proteinExistence type="predicted"/>
<organism evidence="1 2">
    <name type="scientific">Coniosporium tulheliwenetii</name>
    <dbReference type="NCBI Taxonomy" id="3383036"/>
    <lineage>
        <taxon>Eukaryota</taxon>
        <taxon>Fungi</taxon>
        <taxon>Dikarya</taxon>
        <taxon>Ascomycota</taxon>
        <taxon>Pezizomycotina</taxon>
        <taxon>Dothideomycetes</taxon>
        <taxon>Dothideomycetes incertae sedis</taxon>
        <taxon>Coniosporium</taxon>
    </lineage>
</organism>
<keyword evidence="2" id="KW-1185">Reference proteome</keyword>
<name>A0ACC2YR79_9PEZI</name>
<comment type="caution">
    <text evidence="1">The sequence shown here is derived from an EMBL/GenBank/DDBJ whole genome shotgun (WGS) entry which is preliminary data.</text>
</comment>
<sequence>MAETKMQLVDWLDDLCVRFIINLPHEELESVERICFQVEEAQWFYEDFIRPLDPSLPSLNLKKFCLLIFQHCPLLSAFSEDHHTAAYSEFLAYKTRPVRGAIMLNDAMDQVVLVKGWKKGARWSFPRGKINKGEDDLDCAVREVYEETGFELREAGLVKDESEMKYIEVSMREQHMRLYVFRGVPLDAHFEPRTRKEISAIKWYKLSELPTLKKQKHTQHQDGTGEDALKDNMFYMVAPFLGPLKNWIKQQLKIDRATARQATRTAPQVHTDVDEVTAEELTAQPDEADETMADEDIEGQHFEQLLANLRGPWAVSEATNFPEVAMSPQGAHDPAAELKRLLSVGGSSLSPPASATMHQPQAGSNSLLSMLQGRSAPGVDTRFAPESVFPPRTPLDQMSATPIEPRSPTHHHQPHPPVFSHIAPPPAFPIPSTGAFHGQLPNSIARPLPPDAYGNGPNGYYGPVVSGLGPRVPYPQHMARATPPVHGPGVPHNVPQAPRPYHRTGDPEFALAPQFPSIHGPTIPPASQLPPPKLNPHTMSLLNAFKSNSKPPATSTASKSPPKPSAEMLNTMRVRQQVYARGPPPMQQISGVISSSAQGSHTLGHLLEKQVPPPATQSSSAHQSALLNLFRSPPTPTTKPIQQERTASSMLGSELAELSALPSPNATVRGRRAGYPGSFTEADVEVQPPTISYLDAQKPRTPLPTKPSKLTSATVSGPLNNPDFNTVRGLPKPSELRNGDATVASDARQAQSSPTTNLPQFSILARPSDGPRLSPSRNTPPIPAGRTDSKVVGSPSKPFQPQILRRPDVQSGIAPLSGGTTEQQLQSPGALEKHLATAADKDTLLSLLTTTKPAPPQALPPPLLPQPPPSSDLSRMAKEPRLPPLSSRRGVNIEREDRAEAIQERFEYDRNTDAHLASQRQQKNALLSLFAAPRPGNETPPRQVISHQPMSHVVTPVSPLPERQASAETGRSRISSIASLIGESSVAPKVVKRDLVAVEPGSGTESPVVEAATQPTIGGSRRGSAVPTPVSHADRSFLLGYLEGVARGAGAGVKK</sequence>
<protein>
    <submittedName>
        <fullName evidence="1">mRNA-decapping enzyme subunit 2</fullName>
        <ecNumber evidence="1">3.6.1.62</ecNumber>
    </submittedName>
</protein>
<evidence type="ECO:0000313" key="1">
    <source>
        <dbReference type="EMBL" id="KAJ9637847.1"/>
    </source>
</evidence>
<evidence type="ECO:0000313" key="2">
    <source>
        <dbReference type="Proteomes" id="UP001172680"/>
    </source>
</evidence>
<keyword evidence="1" id="KW-0378">Hydrolase</keyword>